<dbReference type="Proteomes" id="UP000829494">
    <property type="component" value="Chromosome"/>
</dbReference>
<name>A0ABY3ZCK7_STRRM</name>
<keyword evidence="2" id="KW-1185">Reference proteome</keyword>
<dbReference type="Pfam" id="PF17196">
    <property type="entry name" value="DUF5133"/>
    <property type="match status" value="1"/>
</dbReference>
<gene>
    <name evidence="1" type="ORF">SRIMR7_38250</name>
</gene>
<accession>A0ABY3ZCK7</accession>
<protein>
    <recommendedName>
        <fullName evidence="3">DUF5133 domain-containing protein</fullName>
    </recommendedName>
</protein>
<organism evidence="1 2">
    <name type="scientific">Streptomyces rimosus subsp. rimosus</name>
    <dbReference type="NCBI Taxonomy" id="132474"/>
    <lineage>
        <taxon>Bacteria</taxon>
        <taxon>Bacillati</taxon>
        <taxon>Actinomycetota</taxon>
        <taxon>Actinomycetes</taxon>
        <taxon>Kitasatosporales</taxon>
        <taxon>Streptomycetaceae</taxon>
        <taxon>Streptomyces</taxon>
    </lineage>
</organism>
<evidence type="ECO:0008006" key="3">
    <source>
        <dbReference type="Google" id="ProtNLM"/>
    </source>
</evidence>
<dbReference type="RefSeq" id="WP_003981461.1">
    <property type="nucleotide sequence ID" value="NZ_CP043497.1"/>
</dbReference>
<evidence type="ECO:0000313" key="2">
    <source>
        <dbReference type="Proteomes" id="UP000829494"/>
    </source>
</evidence>
<proteinExistence type="predicted"/>
<evidence type="ECO:0000313" key="1">
    <source>
        <dbReference type="EMBL" id="UNZ08016.1"/>
    </source>
</evidence>
<dbReference type="InterPro" id="IPR033457">
    <property type="entry name" value="DUF5133"/>
</dbReference>
<dbReference type="GeneID" id="66852838"/>
<sequence>MLLAHPVVLGNLVDQYETLRVLRAQDGSPELRRRMDDLAYSLCISTGTKDVDAALVAARHRLPGTGVREDSLLAV</sequence>
<reference evidence="1 2" key="1">
    <citation type="submission" date="2022-03" db="EMBL/GenBank/DDBJ databases">
        <title>Complete genome of Streptomyces rimosus ssp. rimosus R7 (=ATCC 10970).</title>
        <authorList>
            <person name="Beganovic S."/>
            <person name="Ruckert C."/>
            <person name="Busche T."/>
            <person name="Kalinowski J."/>
            <person name="Wittmann C."/>
        </authorList>
    </citation>
    <scope>NUCLEOTIDE SEQUENCE [LARGE SCALE GENOMIC DNA]</scope>
    <source>
        <strain evidence="1 2">R7</strain>
    </source>
</reference>
<dbReference type="EMBL" id="CP094298">
    <property type="protein sequence ID" value="UNZ08016.1"/>
    <property type="molecule type" value="Genomic_DNA"/>
</dbReference>